<organism evidence="6 7">
    <name type="scientific">Anisodus acutangulus</name>
    <dbReference type="NCBI Taxonomy" id="402998"/>
    <lineage>
        <taxon>Eukaryota</taxon>
        <taxon>Viridiplantae</taxon>
        <taxon>Streptophyta</taxon>
        <taxon>Embryophyta</taxon>
        <taxon>Tracheophyta</taxon>
        <taxon>Spermatophyta</taxon>
        <taxon>Magnoliopsida</taxon>
        <taxon>eudicotyledons</taxon>
        <taxon>Gunneridae</taxon>
        <taxon>Pentapetalae</taxon>
        <taxon>asterids</taxon>
        <taxon>lamiids</taxon>
        <taxon>Solanales</taxon>
        <taxon>Solanaceae</taxon>
        <taxon>Solanoideae</taxon>
        <taxon>Hyoscyameae</taxon>
        <taxon>Anisodus</taxon>
    </lineage>
</organism>
<sequence>MVKPHVILTTFPAQGHINPALQFAKNLVKMGIQVTFSTSIYAQNRMDEKSIDNFPKGLMNFVPFSDGFDDGFDHSNDPKFYMSQLRKCGSETVKKIILNCSENGSPITCLLYSIFLPWAAEVAREVNIPFALLWSQPATILDIYYFHFHGYEEEMANESNDPNWSIQLPGLPELKTKDLPSFLLPSSAKGSLRVALPPFKELIDTLDAEINPKILVNTFNELEPKALKAIKGYKFYGIGPLIPSAFLDGNDPLDSCFGADLFEKSNDYMEWLNTKPNSSVVYISFGSLMNPSISQMEEISKGLIDIGRPFLWIMKKNKKDKENEKKIGCIEELEKIGKIVPWCSQLEVLRHPSLGCFVSHCGWNSALESLACGVPVVAFPQWTDQMTNAKQIEHVWKSGVRVNVNEDGVVESEEMKRCIELVMDGGEKGEEMRKNAKKWKELAREAVKEGGSSYKNLKDFIDEVAKGY</sequence>
<reference evidence="7" key="1">
    <citation type="journal article" date="2023" name="Proc. Natl. Acad. Sci. U.S.A.">
        <title>Genomic and structural basis for evolution of tropane alkaloid biosynthesis.</title>
        <authorList>
            <person name="Wanga Y.-J."/>
            <person name="Taina T."/>
            <person name="Yua J.-Y."/>
            <person name="Lia J."/>
            <person name="Xua B."/>
            <person name="Chenc J."/>
            <person name="D'Auriad J.C."/>
            <person name="Huanga J.-P."/>
            <person name="Huanga S.-X."/>
        </authorList>
    </citation>
    <scope>NUCLEOTIDE SEQUENCE [LARGE SCALE GENOMIC DNA]</scope>
    <source>
        <strain evidence="7">cv. KIB-2019</strain>
    </source>
</reference>
<dbReference type="AlphaFoldDB" id="A0A9Q1LL55"/>
<dbReference type="GO" id="GO:0080043">
    <property type="term" value="F:quercetin 3-O-glucosyltransferase activity"/>
    <property type="evidence" value="ECO:0007669"/>
    <property type="project" value="TreeGrafter"/>
</dbReference>
<evidence type="ECO:0000256" key="5">
    <source>
        <dbReference type="RuleBase" id="RU362057"/>
    </source>
</evidence>
<dbReference type="CDD" id="cd03784">
    <property type="entry name" value="GT1_Gtf-like"/>
    <property type="match status" value="1"/>
</dbReference>
<dbReference type="PROSITE" id="PS00375">
    <property type="entry name" value="UDPGT"/>
    <property type="match status" value="1"/>
</dbReference>
<dbReference type="OrthoDB" id="5835829at2759"/>
<dbReference type="EC" id="2.4.1.-" evidence="5"/>
<evidence type="ECO:0000313" key="7">
    <source>
        <dbReference type="Proteomes" id="UP001152561"/>
    </source>
</evidence>
<protein>
    <recommendedName>
        <fullName evidence="5">Glycosyltransferase</fullName>
        <ecNumber evidence="5">2.4.1.-</ecNumber>
    </recommendedName>
</protein>
<proteinExistence type="inferred from homology"/>
<dbReference type="PANTHER" id="PTHR11926:SF870">
    <property type="entry name" value="UDP-GLYCOSYLTRANSFERASE 75B1"/>
    <property type="match status" value="1"/>
</dbReference>
<name>A0A9Q1LL55_9SOLA</name>
<dbReference type="InterPro" id="IPR002213">
    <property type="entry name" value="UDP_glucos_trans"/>
</dbReference>
<accession>A0A9Q1LL55</accession>
<evidence type="ECO:0000256" key="4">
    <source>
        <dbReference type="RuleBase" id="RU003718"/>
    </source>
</evidence>
<dbReference type="Proteomes" id="UP001152561">
    <property type="component" value="Unassembled WGS sequence"/>
</dbReference>
<dbReference type="InterPro" id="IPR035595">
    <property type="entry name" value="UDP_glycos_trans_CS"/>
</dbReference>
<dbReference type="SUPFAM" id="SSF53756">
    <property type="entry name" value="UDP-Glycosyltransferase/glycogen phosphorylase"/>
    <property type="match status" value="1"/>
</dbReference>
<evidence type="ECO:0000313" key="6">
    <source>
        <dbReference type="EMBL" id="KAJ8539745.1"/>
    </source>
</evidence>
<comment type="caution">
    <text evidence="6">The sequence shown here is derived from an EMBL/GenBank/DDBJ whole genome shotgun (WGS) entry which is preliminary data.</text>
</comment>
<evidence type="ECO:0000256" key="2">
    <source>
        <dbReference type="ARBA" id="ARBA00022676"/>
    </source>
</evidence>
<evidence type="ECO:0000256" key="3">
    <source>
        <dbReference type="ARBA" id="ARBA00022679"/>
    </source>
</evidence>
<evidence type="ECO:0000256" key="1">
    <source>
        <dbReference type="ARBA" id="ARBA00009995"/>
    </source>
</evidence>
<dbReference type="GO" id="GO:0080044">
    <property type="term" value="F:quercetin 7-O-glucosyltransferase activity"/>
    <property type="evidence" value="ECO:0007669"/>
    <property type="project" value="TreeGrafter"/>
</dbReference>
<dbReference type="Pfam" id="PF00201">
    <property type="entry name" value="UDPGT"/>
    <property type="match status" value="1"/>
</dbReference>
<keyword evidence="2 4" id="KW-0328">Glycosyltransferase</keyword>
<dbReference type="PANTHER" id="PTHR11926">
    <property type="entry name" value="GLUCOSYL/GLUCURONOSYL TRANSFERASES"/>
    <property type="match status" value="1"/>
</dbReference>
<dbReference type="EMBL" id="JAJAGQ010000016">
    <property type="protein sequence ID" value="KAJ8539745.1"/>
    <property type="molecule type" value="Genomic_DNA"/>
</dbReference>
<comment type="similarity">
    <text evidence="1 4">Belongs to the UDP-glycosyltransferase family.</text>
</comment>
<keyword evidence="7" id="KW-1185">Reference proteome</keyword>
<keyword evidence="3 4" id="KW-0808">Transferase</keyword>
<gene>
    <name evidence="6" type="ORF">K7X08_013997</name>
</gene>
<dbReference type="Gene3D" id="3.40.50.2000">
    <property type="entry name" value="Glycogen Phosphorylase B"/>
    <property type="match status" value="2"/>
</dbReference>
<dbReference type="FunFam" id="3.40.50.2000:FF:000019">
    <property type="entry name" value="Glycosyltransferase"/>
    <property type="match status" value="1"/>
</dbReference>